<dbReference type="AlphaFoldDB" id="A0A482W5F9"/>
<sequence>FENSYTWQANGVVQVQPKLVLLNQKEQNDSHGNMGLTLKGNEKLTYEIIQDFHVIKVASGAERIVFLTNHSEIYTCGCVEQASKRLH</sequence>
<dbReference type="EMBL" id="QDEB01030270">
    <property type="protein sequence ID" value="RZC39943.1"/>
    <property type="molecule type" value="Genomic_DNA"/>
</dbReference>
<feature type="non-terminal residue" evidence="1">
    <location>
        <position position="1"/>
    </location>
</feature>
<comment type="caution">
    <text evidence="1">The sequence shown here is derived from an EMBL/GenBank/DDBJ whole genome shotgun (WGS) entry which is preliminary data.</text>
</comment>
<gene>
    <name evidence="1" type="ORF">BDFB_011951</name>
</gene>
<evidence type="ECO:0000313" key="2">
    <source>
        <dbReference type="Proteomes" id="UP000292052"/>
    </source>
</evidence>
<keyword evidence="2" id="KW-1185">Reference proteome</keyword>
<reference evidence="1 2" key="1">
    <citation type="submission" date="2017-03" db="EMBL/GenBank/DDBJ databases">
        <title>Genome of the blue death feigning beetle - Asbolus verrucosus.</title>
        <authorList>
            <person name="Rider S.D."/>
        </authorList>
    </citation>
    <scope>NUCLEOTIDE SEQUENCE [LARGE SCALE GENOMIC DNA]</scope>
    <source>
        <strain evidence="1">Butters</strain>
        <tissue evidence="1">Head and leg muscle</tissue>
    </source>
</reference>
<organism evidence="1 2">
    <name type="scientific">Asbolus verrucosus</name>
    <name type="common">Desert ironclad beetle</name>
    <dbReference type="NCBI Taxonomy" id="1661398"/>
    <lineage>
        <taxon>Eukaryota</taxon>
        <taxon>Metazoa</taxon>
        <taxon>Ecdysozoa</taxon>
        <taxon>Arthropoda</taxon>
        <taxon>Hexapoda</taxon>
        <taxon>Insecta</taxon>
        <taxon>Pterygota</taxon>
        <taxon>Neoptera</taxon>
        <taxon>Endopterygota</taxon>
        <taxon>Coleoptera</taxon>
        <taxon>Polyphaga</taxon>
        <taxon>Cucujiformia</taxon>
        <taxon>Tenebrionidae</taxon>
        <taxon>Pimeliinae</taxon>
        <taxon>Asbolus</taxon>
    </lineage>
</organism>
<accession>A0A482W5F9</accession>
<dbReference type="Proteomes" id="UP000292052">
    <property type="component" value="Unassembled WGS sequence"/>
</dbReference>
<protein>
    <submittedName>
        <fullName evidence="1">Uncharacterized protein</fullName>
    </submittedName>
</protein>
<name>A0A482W5F9_ASBVE</name>
<evidence type="ECO:0000313" key="1">
    <source>
        <dbReference type="EMBL" id="RZC39943.1"/>
    </source>
</evidence>
<dbReference type="OrthoDB" id="61110at2759"/>
<proteinExistence type="predicted"/>
<dbReference type="STRING" id="1661398.A0A482W5F9"/>